<name>A0A815B5A4_9BILA</name>
<dbReference type="EMBL" id="CAJNOL010001011">
    <property type="protein sequence ID" value="CAF1264500.1"/>
    <property type="molecule type" value="Genomic_DNA"/>
</dbReference>
<protein>
    <recommendedName>
        <fullName evidence="1">F-box domain-containing protein</fullName>
    </recommendedName>
</protein>
<evidence type="ECO:0000313" key="4">
    <source>
        <dbReference type="Proteomes" id="UP000663870"/>
    </source>
</evidence>
<keyword evidence="4" id="KW-1185">Reference proteome</keyword>
<evidence type="ECO:0000313" key="2">
    <source>
        <dbReference type="EMBL" id="CAF1075614.1"/>
    </source>
</evidence>
<dbReference type="Proteomes" id="UP000663854">
    <property type="component" value="Unassembled WGS sequence"/>
</dbReference>
<accession>A0A815B5A4</accession>
<dbReference type="EMBL" id="CAJNOH010000563">
    <property type="protein sequence ID" value="CAF1075614.1"/>
    <property type="molecule type" value="Genomic_DNA"/>
</dbReference>
<organism evidence="3 4">
    <name type="scientific">Rotaria sordida</name>
    <dbReference type="NCBI Taxonomy" id="392033"/>
    <lineage>
        <taxon>Eukaryota</taxon>
        <taxon>Metazoa</taxon>
        <taxon>Spiralia</taxon>
        <taxon>Gnathifera</taxon>
        <taxon>Rotifera</taxon>
        <taxon>Eurotatoria</taxon>
        <taxon>Bdelloidea</taxon>
        <taxon>Philodinida</taxon>
        <taxon>Philodinidae</taxon>
        <taxon>Rotaria</taxon>
    </lineage>
</organism>
<gene>
    <name evidence="3" type="ORF">JXQ802_LOCUS27660</name>
    <name evidence="2" type="ORF">PYM288_LOCUS18395</name>
</gene>
<proteinExistence type="predicted"/>
<dbReference type="AlphaFoldDB" id="A0A815B5A4"/>
<dbReference type="InterPro" id="IPR001810">
    <property type="entry name" value="F-box_dom"/>
</dbReference>
<comment type="caution">
    <text evidence="3">The sequence shown here is derived from an EMBL/GenBank/DDBJ whole genome shotgun (WGS) entry which is preliminary data.</text>
</comment>
<dbReference type="PROSITE" id="PS50181">
    <property type="entry name" value="FBOX"/>
    <property type="match status" value="1"/>
</dbReference>
<sequence length="587" mass="69981">MMNFEFLPNEILLDIFEYLNGIDLLRAFYGHNSHFNLLLYNQFQSYRFDLLSCSKHQFDIICKQHLPFISNRVTTLTLSDNEDTPGQINQLFSYISSFRQFIHLRSLSILHIPSYYTLVKIADELHYLSNLTRLKLNICPFGNNQVNLQLVVNSIWSLPKLTYCYYSVRIDLKQTFTLPTKLSTSLKAVDISAQMLKWNQIYSLFECTPHLEYLDIFITPFDNNHYQSSPIPTLIKLNIACYRMSDTSKMISFLKNVPNLRHLKITMVFNLINGYQWEQIIRNYLPKLKIFNLNMYDQFPDDQNIEERANELINSFQSSFWINEYKWFVRCFICDKIIRLETSSVIFYHFEKKFPNWWKSTFSHDNHLKFYHCMTSIDDNIVFDQSFLFDIFLQNMYSVCITFPINNQFWSIVPSLKTLRSLRILSYTDTYQSQLQALLDRAPYLYRLDIRQELSLPLQISLFKYNNASVRQLYLQKYNYQFNEKECDTLTHSSLGVQCEILSIKVKNRKSIIILVKNMINLRALHIQCEDDEYSKYLSLIENVNESHQTNKTNKDKLIQWLKDNLSSTYLISRDPKSINCIRLWIR</sequence>
<dbReference type="SUPFAM" id="SSF52047">
    <property type="entry name" value="RNI-like"/>
    <property type="match status" value="1"/>
</dbReference>
<evidence type="ECO:0000313" key="3">
    <source>
        <dbReference type="EMBL" id="CAF1264500.1"/>
    </source>
</evidence>
<dbReference type="Proteomes" id="UP000663870">
    <property type="component" value="Unassembled WGS sequence"/>
</dbReference>
<evidence type="ECO:0000259" key="1">
    <source>
        <dbReference type="PROSITE" id="PS50181"/>
    </source>
</evidence>
<dbReference type="Gene3D" id="3.80.10.10">
    <property type="entry name" value="Ribonuclease Inhibitor"/>
    <property type="match status" value="1"/>
</dbReference>
<reference evidence="3" key="1">
    <citation type="submission" date="2021-02" db="EMBL/GenBank/DDBJ databases">
        <authorList>
            <person name="Nowell W R."/>
        </authorList>
    </citation>
    <scope>NUCLEOTIDE SEQUENCE</scope>
</reference>
<dbReference type="InterPro" id="IPR032675">
    <property type="entry name" value="LRR_dom_sf"/>
</dbReference>
<feature type="domain" description="F-box" evidence="1">
    <location>
        <begin position="1"/>
        <end position="26"/>
    </location>
</feature>